<dbReference type="Proteomes" id="UP000076404">
    <property type="component" value="Chromosome"/>
</dbReference>
<dbReference type="EMBL" id="CP011454">
    <property type="protein sequence ID" value="AMW06402.1"/>
    <property type="molecule type" value="Genomic_DNA"/>
</dbReference>
<gene>
    <name evidence="1" type="ORF">GEMMAAP_19630</name>
</gene>
<reference evidence="1 2" key="1">
    <citation type="journal article" date="2014" name="Proc. Natl. Acad. Sci. U.S.A.">
        <title>Functional type 2 photosynthetic reaction centers found in the rare bacterial phylum Gemmatimonadetes.</title>
        <authorList>
            <person name="Zeng Y."/>
            <person name="Feng F."/>
            <person name="Medova H."/>
            <person name="Dean J."/>
            <person name="Koblizek M."/>
        </authorList>
    </citation>
    <scope>NUCLEOTIDE SEQUENCE [LARGE SCALE GENOMIC DNA]</scope>
    <source>
        <strain evidence="1 2">AP64</strain>
    </source>
</reference>
<dbReference type="OrthoDB" id="66316at2"/>
<dbReference type="KEGG" id="gph:GEMMAAP_19630"/>
<dbReference type="AlphaFoldDB" id="A0A143BPB2"/>
<dbReference type="Pfam" id="PF20001">
    <property type="entry name" value="DUF6428"/>
    <property type="match status" value="1"/>
</dbReference>
<name>A0A143BPB2_9BACT</name>
<accession>A0A143BPB2</accession>
<dbReference type="InterPro" id="IPR045534">
    <property type="entry name" value="DUF6428"/>
</dbReference>
<evidence type="ECO:0000313" key="1">
    <source>
        <dbReference type="EMBL" id="AMW06402.1"/>
    </source>
</evidence>
<reference evidence="1 2" key="2">
    <citation type="journal article" date="2016" name="Environ. Microbiol. Rep.">
        <title>Metagenomic evidence for the presence of phototrophic Gemmatimonadetes bacteria in diverse environments.</title>
        <authorList>
            <person name="Zeng Y."/>
            <person name="Baumbach J."/>
            <person name="Barbosa E.G."/>
            <person name="Azevedo V."/>
            <person name="Zhang C."/>
            <person name="Koblizek M."/>
        </authorList>
    </citation>
    <scope>NUCLEOTIDE SEQUENCE [LARGE SCALE GENOMIC DNA]</scope>
    <source>
        <strain evidence="1 2">AP64</strain>
    </source>
</reference>
<sequence length="175" mass="18423">MLFADFAAELAKFPEHELVFTFGDTTIGRGYHLTEVLRLTVDAVDCGGAQDHWKETVLQLVDSPAVEGRAPMSAKKVGGILRRSQAMVPLVPDSELVLEFRPVGALAAQRYHVSEIVSGAAGSLRVVTHGARTQCKAAERSGTVCGADKSAGGSSRCCAPRGASGRPRAAVRCCA</sequence>
<proteinExistence type="predicted"/>
<evidence type="ECO:0000313" key="2">
    <source>
        <dbReference type="Proteomes" id="UP000076404"/>
    </source>
</evidence>
<dbReference type="RefSeq" id="WP_026848901.1">
    <property type="nucleotide sequence ID" value="NZ_CP011454.1"/>
</dbReference>
<dbReference type="STRING" id="1379270.GEMMAAP_19630"/>
<organism evidence="1 2">
    <name type="scientific">Gemmatimonas phototrophica</name>
    <dbReference type="NCBI Taxonomy" id="1379270"/>
    <lineage>
        <taxon>Bacteria</taxon>
        <taxon>Pseudomonadati</taxon>
        <taxon>Gemmatimonadota</taxon>
        <taxon>Gemmatimonadia</taxon>
        <taxon>Gemmatimonadales</taxon>
        <taxon>Gemmatimonadaceae</taxon>
        <taxon>Gemmatimonas</taxon>
    </lineage>
</organism>
<keyword evidence="2" id="KW-1185">Reference proteome</keyword>
<protein>
    <submittedName>
        <fullName evidence="1">Uncharacterized protein</fullName>
    </submittedName>
</protein>